<evidence type="ECO:0000256" key="1">
    <source>
        <dbReference type="SAM" id="MobiDB-lite"/>
    </source>
</evidence>
<reference evidence="3" key="1">
    <citation type="journal article" date="2019" name="Int. J. Syst. Evol. Microbiol.">
        <title>The Global Catalogue of Microorganisms (GCM) 10K type strain sequencing project: providing services to taxonomists for standard genome sequencing and annotation.</title>
        <authorList>
            <consortium name="The Broad Institute Genomics Platform"/>
            <consortium name="The Broad Institute Genome Sequencing Center for Infectious Disease"/>
            <person name="Wu L."/>
            <person name="Ma J."/>
        </authorList>
    </citation>
    <scope>NUCLEOTIDE SEQUENCE [LARGE SCALE GENOMIC DNA]</scope>
    <source>
        <strain evidence="3">CCUG 63830</strain>
    </source>
</reference>
<keyword evidence="3" id="KW-1185">Reference proteome</keyword>
<comment type="caution">
    <text evidence="2">The sequence shown here is derived from an EMBL/GenBank/DDBJ whole genome shotgun (WGS) entry which is preliminary data.</text>
</comment>
<dbReference type="RefSeq" id="WP_224604374.1">
    <property type="nucleotide sequence ID" value="NZ_JAIQXV010000001.1"/>
</dbReference>
<dbReference type="EMBL" id="JBHSWB010000001">
    <property type="protein sequence ID" value="MFC6659385.1"/>
    <property type="molecule type" value="Genomic_DNA"/>
</dbReference>
<sequence>MKITWTLPPKSPLRSKAVWTSIGGIALSVYGAAADEYGWPKIPEWTYVLLASLGIYSLRAARRPIEWGAEGTAPSAPSAPPVTVQPSAQPQVTVTPQGVTVGLPAQVTQAAEVIEGLWPDAAAVLPDLPRGRP</sequence>
<name>A0ABW1ZEV6_9DEIO</name>
<evidence type="ECO:0008006" key="4">
    <source>
        <dbReference type="Google" id="ProtNLM"/>
    </source>
</evidence>
<accession>A0ABW1ZEV6</accession>
<organism evidence="2 3">
    <name type="scientific">Deinococcus multiflagellatus</name>
    <dbReference type="NCBI Taxonomy" id="1656887"/>
    <lineage>
        <taxon>Bacteria</taxon>
        <taxon>Thermotogati</taxon>
        <taxon>Deinococcota</taxon>
        <taxon>Deinococci</taxon>
        <taxon>Deinococcales</taxon>
        <taxon>Deinococcaceae</taxon>
        <taxon>Deinococcus</taxon>
    </lineage>
</organism>
<feature type="compositionally biased region" description="Low complexity" evidence="1">
    <location>
        <begin position="72"/>
        <end position="90"/>
    </location>
</feature>
<evidence type="ECO:0000313" key="3">
    <source>
        <dbReference type="Proteomes" id="UP001596317"/>
    </source>
</evidence>
<proteinExistence type="predicted"/>
<protein>
    <recommendedName>
        <fullName evidence="4">Holin</fullName>
    </recommendedName>
</protein>
<feature type="region of interest" description="Disordered" evidence="1">
    <location>
        <begin position="69"/>
        <end position="90"/>
    </location>
</feature>
<evidence type="ECO:0000313" key="2">
    <source>
        <dbReference type="EMBL" id="MFC6659385.1"/>
    </source>
</evidence>
<dbReference type="Proteomes" id="UP001596317">
    <property type="component" value="Unassembled WGS sequence"/>
</dbReference>
<gene>
    <name evidence="2" type="ORF">ACFP90_02610</name>
</gene>